<dbReference type="CDD" id="cd00112">
    <property type="entry name" value="LDLa"/>
    <property type="match status" value="1"/>
</dbReference>
<evidence type="ECO:0000256" key="6">
    <source>
        <dbReference type="SAM" id="SignalP"/>
    </source>
</evidence>
<dbReference type="PROSITE" id="PS50835">
    <property type="entry name" value="IG_LIKE"/>
    <property type="match status" value="1"/>
</dbReference>
<dbReference type="AlphaFoldDB" id="A0A7M5URR6"/>
<feature type="region of interest" description="Disordered" evidence="4">
    <location>
        <begin position="428"/>
        <end position="455"/>
    </location>
</feature>
<feature type="compositionally biased region" description="Polar residues" evidence="4">
    <location>
        <begin position="429"/>
        <end position="447"/>
    </location>
</feature>
<accession>A0A7M5URR6</accession>
<keyword evidence="5" id="KW-0812">Transmembrane</keyword>
<feature type="chain" id="PRO_5029736477" evidence="6">
    <location>
        <begin position="19"/>
        <end position="615"/>
    </location>
</feature>
<dbReference type="PROSITE" id="PS50068">
    <property type="entry name" value="LDLRA_2"/>
    <property type="match status" value="1"/>
</dbReference>
<feature type="domain" description="Ig-like" evidence="7">
    <location>
        <begin position="43"/>
        <end position="136"/>
    </location>
</feature>
<name>A0A7M5URR6_9CNID</name>
<reference evidence="9" key="1">
    <citation type="submission" date="2021-01" db="UniProtKB">
        <authorList>
            <consortium name="EnsemblMetazoa"/>
        </authorList>
    </citation>
    <scope>IDENTIFICATION</scope>
</reference>
<dbReference type="SUPFAM" id="SSF57424">
    <property type="entry name" value="LDL receptor-like module"/>
    <property type="match status" value="1"/>
</dbReference>
<keyword evidence="2" id="KW-1015">Disulfide bond</keyword>
<dbReference type="InterPro" id="IPR003961">
    <property type="entry name" value="FN3_dom"/>
</dbReference>
<evidence type="ECO:0000256" key="4">
    <source>
        <dbReference type="SAM" id="MobiDB-lite"/>
    </source>
</evidence>
<evidence type="ECO:0000256" key="1">
    <source>
        <dbReference type="ARBA" id="ARBA00022737"/>
    </source>
</evidence>
<proteinExistence type="predicted"/>
<keyword evidence="1" id="KW-0677">Repeat</keyword>
<dbReference type="Pfam" id="PF00041">
    <property type="entry name" value="fn3"/>
    <property type="match status" value="2"/>
</dbReference>
<evidence type="ECO:0000256" key="3">
    <source>
        <dbReference type="PROSITE-ProRule" id="PRU00124"/>
    </source>
</evidence>
<dbReference type="CDD" id="cd00096">
    <property type="entry name" value="Ig"/>
    <property type="match status" value="1"/>
</dbReference>
<dbReference type="OrthoDB" id="504170at2759"/>
<dbReference type="InterPro" id="IPR013783">
    <property type="entry name" value="Ig-like_fold"/>
</dbReference>
<evidence type="ECO:0000259" key="8">
    <source>
        <dbReference type="PROSITE" id="PS50853"/>
    </source>
</evidence>
<dbReference type="InterPro" id="IPR002172">
    <property type="entry name" value="LDrepeatLR_classA_rpt"/>
</dbReference>
<keyword evidence="6" id="KW-0732">Signal</keyword>
<dbReference type="RefSeq" id="XP_066933201.1">
    <property type="nucleotide sequence ID" value="XM_067077100.1"/>
</dbReference>
<protein>
    <submittedName>
        <fullName evidence="9">Uncharacterized protein</fullName>
    </submittedName>
</protein>
<dbReference type="Gene3D" id="2.60.40.10">
    <property type="entry name" value="Immunoglobulins"/>
    <property type="match status" value="3"/>
</dbReference>
<dbReference type="InterPro" id="IPR036116">
    <property type="entry name" value="FN3_sf"/>
</dbReference>
<dbReference type="PANTHER" id="PTHR13817:SF73">
    <property type="entry name" value="FIBRONECTIN TYPE-III DOMAIN-CONTAINING PROTEIN"/>
    <property type="match status" value="1"/>
</dbReference>
<evidence type="ECO:0000313" key="10">
    <source>
        <dbReference type="Proteomes" id="UP000594262"/>
    </source>
</evidence>
<dbReference type="SMART" id="SM00060">
    <property type="entry name" value="FN3"/>
    <property type="match status" value="3"/>
</dbReference>
<dbReference type="PANTHER" id="PTHR13817">
    <property type="entry name" value="TITIN"/>
    <property type="match status" value="1"/>
</dbReference>
<sequence length="615" mass="69018">MAYVLVFFLPFLIGLSNADDFFQIAPTDVNIYYDTPKKFERYCIPPGQSDFVITWWRDDKRLGSQDKPNANINIPSRIKIRETSDLQSTKWHSVTPGSKISLLQINSVLPTDQGEYSCVATNKSGHFSAKFDVKVTDACRGGSFKCAIDKKCILNYTLCDGIAQCSNDLDESTMAGCSLPSPPKHLIVKASEPNEIMLTWQPVSKATHYEIEITYPDGSKKIISKSSRFNIAVIDGLKSKTEYGAKIRTRSLTGVSNFTDQITVSTNSLETPAAPLVDNANIIRTVTDISLSWKPVPNAVTYEITFRSPDGSVKKIFRSSSERTIRFSGLQEDTLYVIRIRARSSSGIAGRFAKMKVKTLKNAPPSAPENIRHIVNARQSRVEFSWNFPTDMGTSFKPDLNYQFEYCIFQSYKVIFKEYRNVSVVVPDDQNNTPDMKTKSGRQNDNNIPDGKNNVGRKKTRKIVLKLVDVVKTRYRPIDCKQMTVSQKLLSLKLKPGFYFYNLTTLGINNIEGGTRTGNFTIDMYTPTTEPEAGVGPTAIPMPGAFSGIIIFAIVTAGLCVILLVSFFMAWLCKWKLLTDAVDAYKLDVIENNRINNLEAHQRHNNNDMYKKLNS</sequence>
<keyword evidence="10" id="KW-1185">Reference proteome</keyword>
<feature type="domain" description="Fibronectin type-III" evidence="8">
    <location>
        <begin position="182"/>
        <end position="269"/>
    </location>
</feature>
<evidence type="ECO:0000256" key="2">
    <source>
        <dbReference type="ARBA" id="ARBA00023157"/>
    </source>
</evidence>
<comment type="caution">
    <text evidence="3">Lacks conserved residue(s) required for the propagation of feature annotation.</text>
</comment>
<keyword evidence="5" id="KW-1133">Transmembrane helix</keyword>
<feature type="transmembrane region" description="Helical" evidence="5">
    <location>
        <begin position="549"/>
        <end position="572"/>
    </location>
</feature>
<dbReference type="InterPro" id="IPR036179">
    <property type="entry name" value="Ig-like_dom_sf"/>
</dbReference>
<dbReference type="Proteomes" id="UP000594262">
    <property type="component" value="Unplaced"/>
</dbReference>
<organism evidence="9 10">
    <name type="scientific">Clytia hemisphaerica</name>
    <dbReference type="NCBI Taxonomy" id="252671"/>
    <lineage>
        <taxon>Eukaryota</taxon>
        <taxon>Metazoa</taxon>
        <taxon>Cnidaria</taxon>
        <taxon>Hydrozoa</taxon>
        <taxon>Hydroidolina</taxon>
        <taxon>Leptothecata</taxon>
        <taxon>Obeliida</taxon>
        <taxon>Clytiidae</taxon>
        <taxon>Clytia</taxon>
    </lineage>
</organism>
<feature type="domain" description="Fibronectin type-III" evidence="8">
    <location>
        <begin position="271"/>
        <end position="366"/>
    </location>
</feature>
<dbReference type="SUPFAM" id="SSF49265">
    <property type="entry name" value="Fibronectin type III"/>
    <property type="match status" value="2"/>
</dbReference>
<dbReference type="CDD" id="cd00063">
    <property type="entry name" value="FN3"/>
    <property type="match status" value="2"/>
</dbReference>
<dbReference type="GeneID" id="136820861"/>
<evidence type="ECO:0000259" key="7">
    <source>
        <dbReference type="PROSITE" id="PS50835"/>
    </source>
</evidence>
<dbReference type="InterPro" id="IPR007110">
    <property type="entry name" value="Ig-like_dom"/>
</dbReference>
<dbReference type="InterPro" id="IPR013098">
    <property type="entry name" value="Ig_I-set"/>
</dbReference>
<dbReference type="InterPro" id="IPR050964">
    <property type="entry name" value="Striated_Muscle_Regulatory"/>
</dbReference>
<dbReference type="SMART" id="SM00192">
    <property type="entry name" value="LDLa"/>
    <property type="match status" value="1"/>
</dbReference>
<dbReference type="PROSITE" id="PS50853">
    <property type="entry name" value="FN3"/>
    <property type="match status" value="2"/>
</dbReference>
<evidence type="ECO:0000313" key="9">
    <source>
        <dbReference type="EnsemblMetazoa" id="CLYHEMP004727.1"/>
    </source>
</evidence>
<keyword evidence="5" id="KW-0472">Membrane</keyword>
<dbReference type="InterPro" id="IPR036055">
    <property type="entry name" value="LDL_receptor-like_sf"/>
</dbReference>
<evidence type="ECO:0000256" key="5">
    <source>
        <dbReference type="SAM" id="Phobius"/>
    </source>
</evidence>
<dbReference type="SUPFAM" id="SSF48726">
    <property type="entry name" value="Immunoglobulin"/>
    <property type="match status" value="1"/>
</dbReference>
<dbReference type="EnsemblMetazoa" id="CLYHEMT004727.1">
    <property type="protein sequence ID" value="CLYHEMP004727.1"/>
    <property type="gene ID" value="CLYHEMG004727"/>
</dbReference>
<feature type="signal peptide" evidence="6">
    <location>
        <begin position="1"/>
        <end position="18"/>
    </location>
</feature>
<dbReference type="Gene3D" id="4.10.400.10">
    <property type="entry name" value="Low-density Lipoprotein Receptor"/>
    <property type="match status" value="1"/>
</dbReference>
<dbReference type="Pfam" id="PF07679">
    <property type="entry name" value="I-set"/>
    <property type="match status" value="1"/>
</dbReference>